<keyword evidence="7 10" id="KW-0648">Protein biosynthesis</keyword>
<keyword evidence="3 10" id="KW-0963">Cytoplasm</keyword>
<keyword evidence="6 10" id="KW-0067">ATP-binding</keyword>
<dbReference type="InterPro" id="IPR002904">
    <property type="entry name" value="Lys-tRNA-ligase"/>
</dbReference>
<evidence type="ECO:0000256" key="5">
    <source>
        <dbReference type="ARBA" id="ARBA00022741"/>
    </source>
</evidence>
<dbReference type="HAMAP" id="MF_00177">
    <property type="entry name" value="Lys_tRNA_synth_class1"/>
    <property type="match status" value="1"/>
</dbReference>
<dbReference type="InterPro" id="IPR008925">
    <property type="entry name" value="aa_tRNA-synth_I_cd-bd_sf"/>
</dbReference>
<comment type="subcellular location">
    <subcellularLocation>
        <location evidence="1 10">Cytoplasm</location>
    </subcellularLocation>
</comment>
<comment type="caution">
    <text evidence="11">The sequence shown here is derived from an EMBL/GenBank/DDBJ whole genome shotgun (WGS) entry which is preliminary data.</text>
</comment>
<dbReference type="NCBIfam" id="TIGR00467">
    <property type="entry name" value="lysS_arch"/>
    <property type="match status" value="1"/>
</dbReference>
<proteinExistence type="inferred from homology"/>
<dbReference type="AlphaFoldDB" id="A0A2W4QM16"/>
<keyword evidence="8 10" id="KW-0030">Aminoacyl-tRNA synthetase</keyword>
<evidence type="ECO:0000256" key="6">
    <source>
        <dbReference type="ARBA" id="ARBA00022840"/>
    </source>
</evidence>
<dbReference type="Gene3D" id="1.10.10.350">
    <property type="match status" value="1"/>
</dbReference>
<evidence type="ECO:0000256" key="10">
    <source>
        <dbReference type="HAMAP-Rule" id="MF_00177"/>
    </source>
</evidence>
<keyword evidence="5 10" id="KW-0547">Nucleotide-binding</keyword>
<accession>A0A2W4QM16</accession>
<dbReference type="PANTHER" id="PTHR37940">
    <property type="entry name" value="LYSINE--TRNA LIGASE"/>
    <property type="match status" value="1"/>
</dbReference>
<evidence type="ECO:0000313" key="11">
    <source>
        <dbReference type="EMBL" id="PZN72206.1"/>
    </source>
</evidence>
<feature type="short sequence motif" description="'KMSKS' region" evidence="10">
    <location>
        <begin position="279"/>
        <end position="283"/>
    </location>
</feature>
<dbReference type="Gene3D" id="1.10.10.770">
    <property type="match status" value="1"/>
</dbReference>
<dbReference type="SUPFAM" id="SSF48163">
    <property type="entry name" value="An anticodon-binding domain of class I aminoacyl-tRNA synthetases"/>
    <property type="match status" value="1"/>
</dbReference>
<dbReference type="GO" id="GO:0006430">
    <property type="term" value="P:lysyl-tRNA aminoacylation"/>
    <property type="evidence" value="ECO:0007669"/>
    <property type="project" value="UniProtKB-UniRule"/>
</dbReference>
<dbReference type="GO" id="GO:0004824">
    <property type="term" value="F:lysine-tRNA ligase activity"/>
    <property type="evidence" value="ECO:0007669"/>
    <property type="project" value="UniProtKB-UniRule"/>
</dbReference>
<name>A0A2W4QM16_9GAMM</name>
<dbReference type="EMBL" id="QJPH01000495">
    <property type="protein sequence ID" value="PZN72206.1"/>
    <property type="molecule type" value="Genomic_DNA"/>
</dbReference>
<dbReference type="Gene3D" id="6.10.20.10">
    <property type="entry name" value="Lysine tRNA ligase, stem contact fold domain"/>
    <property type="match status" value="1"/>
</dbReference>
<evidence type="ECO:0000313" key="12">
    <source>
        <dbReference type="Proteomes" id="UP000249396"/>
    </source>
</evidence>
<evidence type="ECO:0000256" key="1">
    <source>
        <dbReference type="ARBA" id="ARBA00004496"/>
    </source>
</evidence>
<dbReference type="EC" id="6.1.1.6" evidence="10"/>
<evidence type="ECO:0000256" key="8">
    <source>
        <dbReference type="ARBA" id="ARBA00023146"/>
    </source>
</evidence>
<gene>
    <name evidence="10 11" type="primary">lysS</name>
    <name evidence="11" type="ORF">DM484_24825</name>
</gene>
<dbReference type="GO" id="GO:0005737">
    <property type="term" value="C:cytoplasm"/>
    <property type="evidence" value="ECO:0007669"/>
    <property type="project" value="UniProtKB-SubCell"/>
</dbReference>
<dbReference type="Gene3D" id="3.40.50.620">
    <property type="entry name" value="HUPs"/>
    <property type="match status" value="2"/>
</dbReference>
<dbReference type="GO" id="GO:0000049">
    <property type="term" value="F:tRNA binding"/>
    <property type="evidence" value="ECO:0007669"/>
    <property type="project" value="InterPro"/>
</dbReference>
<comment type="catalytic activity">
    <reaction evidence="9 10">
        <text>tRNA(Lys) + L-lysine + ATP = L-lysyl-tRNA(Lys) + AMP + diphosphate</text>
        <dbReference type="Rhea" id="RHEA:20792"/>
        <dbReference type="Rhea" id="RHEA-COMP:9696"/>
        <dbReference type="Rhea" id="RHEA-COMP:9697"/>
        <dbReference type="ChEBI" id="CHEBI:30616"/>
        <dbReference type="ChEBI" id="CHEBI:32551"/>
        <dbReference type="ChEBI" id="CHEBI:33019"/>
        <dbReference type="ChEBI" id="CHEBI:78442"/>
        <dbReference type="ChEBI" id="CHEBI:78529"/>
        <dbReference type="ChEBI" id="CHEBI:456215"/>
        <dbReference type="EC" id="6.1.1.6"/>
    </reaction>
</comment>
<evidence type="ECO:0000256" key="9">
    <source>
        <dbReference type="ARBA" id="ARBA00048573"/>
    </source>
</evidence>
<dbReference type="PANTHER" id="PTHR37940:SF1">
    <property type="entry name" value="LYSINE--TRNA LIGASE"/>
    <property type="match status" value="1"/>
</dbReference>
<dbReference type="InterPro" id="IPR042078">
    <property type="entry name" value="Lys-tRNA-ligase_SC_fold"/>
</dbReference>
<evidence type="ECO:0000256" key="4">
    <source>
        <dbReference type="ARBA" id="ARBA00022598"/>
    </source>
</evidence>
<dbReference type="Pfam" id="PF01921">
    <property type="entry name" value="tRNA-synt_1f"/>
    <property type="match status" value="1"/>
</dbReference>
<comment type="similarity">
    <text evidence="2 10">Belongs to the class-I aminoacyl-tRNA synthetase family.</text>
</comment>
<dbReference type="Proteomes" id="UP000249396">
    <property type="component" value="Unassembled WGS sequence"/>
</dbReference>
<evidence type="ECO:0000256" key="7">
    <source>
        <dbReference type="ARBA" id="ARBA00022917"/>
    </source>
</evidence>
<dbReference type="SUPFAM" id="SSF52374">
    <property type="entry name" value="Nucleotidylyl transferase"/>
    <property type="match status" value="1"/>
</dbReference>
<reference evidence="11 12" key="1">
    <citation type="journal article" date="2018" name="Aquat. Microb. Ecol.">
        <title>Gammaproteobacterial methanotrophs dominate.</title>
        <authorList>
            <person name="Rissanen A.J."/>
            <person name="Saarenheimo J."/>
            <person name="Tiirola M."/>
            <person name="Peura S."/>
            <person name="Aalto S.L."/>
            <person name="Karvinen A."/>
            <person name="Nykanen H."/>
        </authorList>
    </citation>
    <scope>NUCLEOTIDE SEQUENCE [LARGE SCALE GENOMIC DNA]</scope>
    <source>
        <strain evidence="11">AMbin10</strain>
    </source>
</reference>
<protein>
    <recommendedName>
        <fullName evidence="10">Lysine--tRNA ligase</fullName>
        <ecNumber evidence="10">6.1.1.6</ecNumber>
    </recommendedName>
    <alternativeName>
        <fullName evidence="10">Lysyl-tRNA synthetase</fullName>
        <shortName evidence="10">LysRS</shortName>
    </alternativeName>
</protein>
<evidence type="ECO:0000256" key="2">
    <source>
        <dbReference type="ARBA" id="ARBA00005594"/>
    </source>
</evidence>
<dbReference type="InterPro" id="IPR014729">
    <property type="entry name" value="Rossmann-like_a/b/a_fold"/>
</dbReference>
<comment type="caution">
    <text evidence="10">Lacks conserved residue(s) required for the propagation of feature annotation.</text>
</comment>
<organism evidence="11 12">
    <name type="scientific">Candidatus Methylumidiphilus alinenensis</name>
    <dbReference type="NCBI Taxonomy" id="2202197"/>
    <lineage>
        <taxon>Bacteria</taxon>
        <taxon>Pseudomonadati</taxon>
        <taxon>Pseudomonadota</taxon>
        <taxon>Gammaproteobacteria</taxon>
        <taxon>Methylococcales</taxon>
        <taxon>Candidatus Methylumidiphilus</taxon>
    </lineage>
</organism>
<dbReference type="GO" id="GO:0005524">
    <property type="term" value="F:ATP binding"/>
    <property type="evidence" value="ECO:0007669"/>
    <property type="project" value="UniProtKB-UniRule"/>
</dbReference>
<evidence type="ECO:0000256" key="3">
    <source>
        <dbReference type="ARBA" id="ARBA00022490"/>
    </source>
</evidence>
<dbReference type="InterPro" id="IPR020751">
    <property type="entry name" value="aa-tRNA-synth_I_codon-bd_sub2"/>
</dbReference>
<keyword evidence="4 10" id="KW-0436">Ligase</keyword>
<sequence length="646" mass="73931">MFWADKLIENLSKDRQHIINDSKTPSGRAHVGALRGVLIHDVMFRLLKERGFDVRYTFGVDDYDPLDEIPYGKDEHYAQYLGMPLCSVPPPPGSSATDMSDYYITEFFSVFKYLGVNAETYRLRDIYRAGEFDESIDIILKNAQIVRQVYKEISGSDRSQSWYPLQVVCENCGRIGTTEVSHYDGTEVVYSCRADLVKWATGCGYKGKISPFSGNGKLPWKLEWVAKWATRGITIEGAGKDHTTKGGSRDVAANCLKKIFNKPAPLNIPYEFFLVEGAKMSSSRGIGVAAGDMAEFLPPEILRFLMLRTQPNRPINFSPDEKSVVKLFNEYDRYHTQAFHGGESSSDVKEVYRLSEVNPEGDYFAPDIQLLQALVQMPHMDVVDEIRKRKAEPLTEVDLKHLERRIASIQYWLDKYATDDEKLQLQATLPQSVNTLSAVQRAFLNLLADRLPSSTWTGDNLQTVIFNIARITPIKQQDAFKAIYTALFGRELGPRAGNLFEYLDCDFLVSRFKEVSYPKAEFWLETGIKVPEFEEWLQNNRESIIRTWAHFDFVSHEDRLPVNEGLGNRFESGLGVIEVYLKTSPDEKTHVQRLLFDQFEEIDLDVQSEFEYFNAYANAYLSDLQQRFSMEIIPTIDVMKDIFVVV</sequence>